<evidence type="ECO:0000256" key="3">
    <source>
        <dbReference type="ARBA" id="ARBA00010617"/>
    </source>
</evidence>
<keyword evidence="6 7" id="KW-0408">Iron</keyword>
<dbReference type="PANTHER" id="PTHR24306:SF7">
    <property type="entry name" value="AHBB"/>
    <property type="match status" value="1"/>
</dbReference>
<dbReference type="PROSITE" id="PS51257">
    <property type="entry name" value="PROKAR_LIPOPROTEIN"/>
    <property type="match status" value="1"/>
</dbReference>
<dbReference type="Pfam" id="PF00067">
    <property type="entry name" value="p450"/>
    <property type="match status" value="1"/>
</dbReference>
<dbReference type="EMBL" id="JACCJB010000010">
    <property type="protein sequence ID" value="KAF6223468.1"/>
    <property type="molecule type" value="Genomic_DNA"/>
</dbReference>
<organism evidence="8 9">
    <name type="scientific">Letharia lupina</name>
    <dbReference type="NCBI Taxonomy" id="560253"/>
    <lineage>
        <taxon>Eukaryota</taxon>
        <taxon>Fungi</taxon>
        <taxon>Dikarya</taxon>
        <taxon>Ascomycota</taxon>
        <taxon>Pezizomycotina</taxon>
        <taxon>Lecanoromycetes</taxon>
        <taxon>OSLEUM clade</taxon>
        <taxon>Lecanoromycetidae</taxon>
        <taxon>Lecanorales</taxon>
        <taxon>Lecanorineae</taxon>
        <taxon>Parmeliaceae</taxon>
        <taxon>Letharia</taxon>
    </lineage>
</organism>
<evidence type="ECO:0000256" key="1">
    <source>
        <dbReference type="ARBA" id="ARBA00001971"/>
    </source>
</evidence>
<keyword evidence="5 7" id="KW-0479">Metal-binding</keyword>
<dbReference type="PRINTS" id="PR00465">
    <property type="entry name" value="EP450IV"/>
</dbReference>
<keyword evidence="4" id="KW-0443">Lipid metabolism</keyword>
<name>A0A8H6CH61_9LECA</name>
<comment type="caution">
    <text evidence="8">The sequence shown here is derived from an EMBL/GenBank/DDBJ whole genome shotgun (WGS) entry which is preliminary data.</text>
</comment>
<dbReference type="Gene3D" id="1.10.630.10">
    <property type="entry name" value="Cytochrome P450"/>
    <property type="match status" value="1"/>
</dbReference>
<comment type="cofactor">
    <cofactor evidence="1 7">
        <name>heme</name>
        <dbReference type="ChEBI" id="CHEBI:30413"/>
    </cofactor>
</comment>
<dbReference type="GO" id="GO:0004497">
    <property type="term" value="F:monooxygenase activity"/>
    <property type="evidence" value="ECO:0007669"/>
    <property type="project" value="InterPro"/>
</dbReference>
<dbReference type="PANTHER" id="PTHR24306">
    <property type="match status" value="1"/>
</dbReference>
<proteinExistence type="inferred from homology"/>
<dbReference type="RefSeq" id="XP_037152685.1">
    <property type="nucleotide sequence ID" value="XM_037291250.1"/>
</dbReference>
<evidence type="ECO:0000256" key="6">
    <source>
        <dbReference type="ARBA" id="ARBA00023004"/>
    </source>
</evidence>
<evidence type="ECO:0000256" key="4">
    <source>
        <dbReference type="ARBA" id="ARBA00022516"/>
    </source>
</evidence>
<dbReference type="GO" id="GO:0005506">
    <property type="term" value="F:iron ion binding"/>
    <property type="evidence" value="ECO:0007669"/>
    <property type="project" value="InterPro"/>
</dbReference>
<feature type="binding site" description="axial binding residue" evidence="7">
    <location>
        <position position="515"/>
    </location>
    <ligand>
        <name>heme</name>
        <dbReference type="ChEBI" id="CHEBI:30413"/>
    </ligand>
    <ligandPart>
        <name>Fe</name>
        <dbReference type="ChEBI" id="CHEBI:18248"/>
    </ligandPart>
</feature>
<keyword evidence="9" id="KW-1185">Reference proteome</keyword>
<protein>
    <recommendedName>
        <fullName evidence="10">Cytochrome P450</fullName>
    </recommendedName>
</protein>
<comment type="similarity">
    <text evidence="3">Belongs to the cytochrome P450 family.</text>
</comment>
<dbReference type="GeneID" id="59328730"/>
<dbReference type="InterPro" id="IPR001128">
    <property type="entry name" value="Cyt_P450"/>
</dbReference>
<evidence type="ECO:0008006" key="10">
    <source>
        <dbReference type="Google" id="ProtNLM"/>
    </source>
</evidence>
<dbReference type="InterPro" id="IPR002403">
    <property type="entry name" value="Cyt_P450_E_grp-IV"/>
</dbReference>
<comment type="subcellular location">
    <subcellularLocation>
        <location evidence="2">Endoplasmic reticulum membrane</location>
        <topology evidence="2">Single-pass membrane protein</topology>
    </subcellularLocation>
</comment>
<reference evidence="8 9" key="1">
    <citation type="journal article" date="2020" name="Genomics">
        <title>Complete, high-quality genomes from long-read metagenomic sequencing of two wolf lichen thalli reveals enigmatic genome architecture.</title>
        <authorList>
            <person name="McKenzie S.K."/>
            <person name="Walston R.F."/>
            <person name="Allen J.L."/>
        </authorList>
    </citation>
    <scope>NUCLEOTIDE SEQUENCE [LARGE SCALE GENOMIC DNA]</scope>
    <source>
        <strain evidence="8">WasteWater1</strain>
    </source>
</reference>
<evidence type="ECO:0000256" key="5">
    <source>
        <dbReference type="ARBA" id="ARBA00022723"/>
    </source>
</evidence>
<dbReference type="GO" id="GO:0020037">
    <property type="term" value="F:heme binding"/>
    <property type="evidence" value="ECO:0007669"/>
    <property type="project" value="InterPro"/>
</dbReference>
<evidence type="ECO:0000256" key="2">
    <source>
        <dbReference type="ARBA" id="ARBA00004389"/>
    </source>
</evidence>
<keyword evidence="4" id="KW-0444">Lipid biosynthesis</keyword>
<dbReference type="Proteomes" id="UP000593566">
    <property type="component" value="Unassembled WGS sequence"/>
</dbReference>
<evidence type="ECO:0000313" key="9">
    <source>
        <dbReference type="Proteomes" id="UP000593566"/>
    </source>
</evidence>
<keyword evidence="7" id="KW-0349">Heme</keyword>
<accession>A0A8H6CH61</accession>
<evidence type="ECO:0000256" key="7">
    <source>
        <dbReference type="PIRSR" id="PIRSR602403-1"/>
    </source>
</evidence>
<gene>
    <name evidence="8" type="ORF">HO133_000311</name>
</gene>
<dbReference type="AlphaFoldDB" id="A0A8H6CH61"/>
<dbReference type="InterPro" id="IPR036396">
    <property type="entry name" value="Cyt_P450_sf"/>
</dbReference>
<dbReference type="GO" id="GO:0016705">
    <property type="term" value="F:oxidoreductase activity, acting on paired donors, with incorporation or reduction of molecular oxygen"/>
    <property type="evidence" value="ECO:0007669"/>
    <property type="project" value="InterPro"/>
</dbReference>
<sequence length="577" mass="64179">MFAKLVSTIESISPTTITLQVFLLLATIACSTRFISGRNYKSDLSPNGTSWDGRKVATLPYWFPYFGHLLPLTINLDRFLQKCCQRSPPGIFSLKIFGSKYHMIFTPSLTRSLFEGHSTAISSDSVRWFLLVNVFGANKRHKQEHLRAHGDAHACLLDQLLSNPSEMLRATVHGIREHGPNLVSFSDSIVDQNPWERAAAPIIHTDSITGDASSVEISLFALIRTFVGNVALPPLVGREFLENYPEILEDIQDLGDGFKYFVLGLPRWLPIPSLTKAHIARRKLLGAISSLHGALDQLAAGNEANQPWRDLDDVSAMLKGRHAIWNAYGTPRDVRDPSDLSLLWAMGTKTTNLIFWILVQVYSNPELIQKLRDEVHPFAKASQPSQVFGLPEPVRLEINDAGLVQSCPLLKACLYECLRLHSKPVSMGTVQKDLSILESPEDSRSVNGERPQSFVLEAGDSAASLSDAHQHDPHYYESPNSFQPGRFLSSSESVQGQRTLVRGTLQPWGSGEFACPGRVFAEQQVMAFVAAILVLWDMEPVDSRGWIVPRQRTSAIVSLPSADIRARLRPRDLSKTK</sequence>
<evidence type="ECO:0000313" key="8">
    <source>
        <dbReference type="EMBL" id="KAF6223468.1"/>
    </source>
</evidence>
<dbReference type="SUPFAM" id="SSF48264">
    <property type="entry name" value="Cytochrome P450"/>
    <property type="match status" value="1"/>
</dbReference>
<dbReference type="GO" id="GO:0005789">
    <property type="term" value="C:endoplasmic reticulum membrane"/>
    <property type="evidence" value="ECO:0007669"/>
    <property type="project" value="UniProtKB-SubCell"/>
</dbReference>